<dbReference type="FunFam" id="2.60.200.20:FF:000003">
    <property type="entry name" value="sarcolemmal membrane-associated protein isoform X2"/>
    <property type="match status" value="1"/>
</dbReference>
<dbReference type="GO" id="GO:0061617">
    <property type="term" value="C:MICOS complex"/>
    <property type="evidence" value="ECO:0007669"/>
    <property type="project" value="UniProtKB-UniRule"/>
</dbReference>
<evidence type="ECO:0000256" key="19">
    <source>
        <dbReference type="SAM" id="Coils"/>
    </source>
</evidence>
<keyword evidence="4" id="KW-1003">Cell membrane</keyword>
<dbReference type="GO" id="GO:0042383">
    <property type="term" value="C:sarcolemma"/>
    <property type="evidence" value="ECO:0007669"/>
    <property type="project" value="UniProtKB-SubCell"/>
</dbReference>
<keyword evidence="9 18" id="KW-1133">Transmembrane helix</keyword>
<keyword evidence="18" id="KW-0999">Mitochondrion inner membrane</keyword>
<dbReference type="InterPro" id="IPR000253">
    <property type="entry name" value="FHA_dom"/>
</dbReference>
<reference evidence="22" key="1">
    <citation type="submission" date="2018-04" db="EMBL/GenBank/DDBJ databases">
        <authorList>
            <person name="Go L.Y."/>
            <person name="Mitchell J.A."/>
        </authorList>
    </citation>
    <scope>NUCLEOTIDE SEQUENCE</scope>
    <source>
        <tissue evidence="22">Whole organism</tissue>
    </source>
</reference>
<dbReference type="InterPro" id="IPR051176">
    <property type="entry name" value="Cent_Immune-Sig_Mod"/>
</dbReference>
<evidence type="ECO:0000256" key="6">
    <source>
        <dbReference type="ARBA" id="ARBA00022553"/>
    </source>
</evidence>
<gene>
    <name evidence="23" type="primary">CSON012792</name>
</gene>
<dbReference type="OMA" id="KETHGCI"/>
<dbReference type="PANTHER" id="PTHR15715">
    <property type="entry name" value="CENTROSOMAL PROTEIN OF 170 KDA"/>
    <property type="match status" value="1"/>
</dbReference>
<dbReference type="GO" id="GO:0005789">
    <property type="term" value="C:endoplasmic reticulum membrane"/>
    <property type="evidence" value="ECO:0007669"/>
    <property type="project" value="UniProtKB-SubCell"/>
</dbReference>
<evidence type="ECO:0000256" key="3">
    <source>
        <dbReference type="ARBA" id="ARBA00004389"/>
    </source>
</evidence>
<keyword evidence="12 18" id="KW-0472">Membrane</keyword>
<comment type="function">
    <text evidence="14">Associates with the striatin-interacting phosphatase and kinase (STRIPAK) core complex, forming the extended (SIKE1:SLMAP)STRIPAK complex. The (SIKE1:SLMAP)STRIPAK complex dephosphorylates STK3 leading to the inhibition of Hippo signaling and the control of cell growth. May play a role during myoblast fusion.</text>
</comment>
<comment type="function">
    <text evidence="18">Component of the MICOS complex, a large protein complex of the mitochondrial inner membrane that plays crucial roles in the maintenance of crista junctions, inner membrane architecture, and formation of contact sites to the outer membrane.</text>
</comment>
<evidence type="ECO:0000256" key="15">
    <source>
        <dbReference type="ARBA" id="ARBA00060409"/>
    </source>
</evidence>
<keyword evidence="11 18" id="KW-0496">Mitochondrion</keyword>
<dbReference type="CDD" id="cd22679">
    <property type="entry name" value="FHA_SLMAP"/>
    <property type="match status" value="1"/>
</dbReference>
<evidence type="ECO:0000256" key="16">
    <source>
        <dbReference type="ARBA" id="ARBA00061687"/>
    </source>
</evidence>
<feature type="coiled-coil region" evidence="19">
    <location>
        <begin position="626"/>
        <end position="699"/>
    </location>
</feature>
<dbReference type="EMBL" id="UFQS01000061">
    <property type="protein sequence ID" value="SSW98795.1"/>
    <property type="molecule type" value="Genomic_DNA"/>
</dbReference>
<evidence type="ECO:0000256" key="17">
    <source>
        <dbReference type="ARBA" id="ARBA00066015"/>
    </source>
</evidence>
<proteinExistence type="inferred from homology"/>
<dbReference type="SUPFAM" id="SSF49879">
    <property type="entry name" value="SMAD/FHA domain"/>
    <property type="match status" value="1"/>
</dbReference>
<feature type="compositionally biased region" description="Basic and acidic residues" evidence="20">
    <location>
        <begin position="921"/>
        <end position="931"/>
    </location>
</feature>
<feature type="coiled-coil region" evidence="19">
    <location>
        <begin position="1041"/>
        <end position="1068"/>
    </location>
</feature>
<feature type="transmembrane region" description="Helical" evidence="18">
    <location>
        <begin position="1070"/>
        <end position="1092"/>
    </location>
</feature>
<dbReference type="GO" id="GO:0005813">
    <property type="term" value="C:centrosome"/>
    <property type="evidence" value="ECO:0007669"/>
    <property type="project" value="UniProtKB-SubCell"/>
</dbReference>
<dbReference type="GO" id="GO:0042407">
    <property type="term" value="P:cristae formation"/>
    <property type="evidence" value="ECO:0007669"/>
    <property type="project" value="InterPro"/>
</dbReference>
<evidence type="ECO:0000256" key="7">
    <source>
        <dbReference type="ARBA" id="ARBA00022692"/>
    </source>
</evidence>
<evidence type="ECO:0000256" key="9">
    <source>
        <dbReference type="ARBA" id="ARBA00022989"/>
    </source>
</evidence>
<keyword evidence="7 18" id="KW-0812">Transmembrane</keyword>
<evidence type="ECO:0000313" key="22">
    <source>
        <dbReference type="EMBL" id="SSW98795.1"/>
    </source>
</evidence>
<comment type="subcellular location">
    <subcellularLocation>
        <location evidence="15">Cell membrane</location>
        <location evidence="15">Sarcolemma</location>
        <topology evidence="15">Single-pass type IV membrane protein</topology>
    </subcellularLocation>
    <subcellularLocation>
        <location evidence="1">Cytoplasm</location>
        <location evidence="1">Cytoskeleton</location>
        <location evidence="1">Microtubule organizing center</location>
        <location evidence="1">Centrosome</location>
    </subcellularLocation>
    <subcellularLocation>
        <location evidence="3">Endoplasmic reticulum membrane</location>
        <topology evidence="3">Single-pass membrane protein</topology>
    </subcellularLocation>
    <subcellularLocation>
        <location evidence="18">Mitochondrion inner membrane</location>
    </subcellularLocation>
    <subcellularLocation>
        <location evidence="2">Mitochondrion membrane</location>
        <topology evidence="2">Single-pass membrane protein</topology>
    </subcellularLocation>
</comment>
<evidence type="ECO:0000256" key="12">
    <source>
        <dbReference type="ARBA" id="ARBA00023136"/>
    </source>
</evidence>
<keyword evidence="6" id="KW-0597">Phosphoprotein</keyword>
<dbReference type="PROSITE" id="PS50006">
    <property type="entry name" value="FHA_DOMAIN"/>
    <property type="match status" value="1"/>
</dbReference>
<dbReference type="Pfam" id="PF00498">
    <property type="entry name" value="FHA"/>
    <property type="match status" value="1"/>
</dbReference>
<keyword evidence="13" id="KW-0206">Cytoskeleton</keyword>
<evidence type="ECO:0000256" key="10">
    <source>
        <dbReference type="ARBA" id="ARBA00023054"/>
    </source>
</evidence>
<feature type="region of interest" description="Disordered" evidence="20">
    <location>
        <begin position="310"/>
        <end position="351"/>
    </location>
</feature>
<keyword evidence="5" id="KW-0963">Cytoplasm</keyword>
<dbReference type="VEuPathDB" id="VectorBase:CSON012792"/>
<feature type="domain" description="FHA" evidence="21">
    <location>
        <begin position="380"/>
        <end position="435"/>
    </location>
</feature>
<comment type="subunit">
    <text evidence="17">Homodimer. Interacts with myosin. Interacts with SIKE1 and both associate with the STRIPAK core complex composed of PP2A catalytic and scaffolding subunits, the striatins (PP2A regulatory subunits), the striatin-associated proteins MOB4, STRIP1 and STRIP2, PDCD10 and members of the STE20 kinases, such as STK24 and STK26. Interacts (via FHA domain) with STK3 (when phosphorylated); the interaction associates STK3 with the STRIPAK complex.</text>
</comment>
<feature type="compositionally biased region" description="Low complexity" evidence="20">
    <location>
        <begin position="315"/>
        <end position="340"/>
    </location>
</feature>
<feature type="compositionally biased region" description="Low complexity" evidence="20">
    <location>
        <begin position="972"/>
        <end position="995"/>
    </location>
</feature>
<dbReference type="AlphaFoldDB" id="A0A336LQL4"/>
<dbReference type="Pfam" id="PF09769">
    <property type="entry name" value="ApoO"/>
    <property type="match status" value="1"/>
</dbReference>
<feature type="coiled-coil region" evidence="19">
    <location>
        <begin position="550"/>
        <end position="593"/>
    </location>
</feature>
<evidence type="ECO:0000256" key="2">
    <source>
        <dbReference type="ARBA" id="ARBA00004304"/>
    </source>
</evidence>
<evidence type="ECO:0000256" key="18">
    <source>
        <dbReference type="RuleBase" id="RU363021"/>
    </source>
</evidence>
<protein>
    <recommendedName>
        <fullName evidence="18">MICOS complex subunit</fullName>
    </recommendedName>
</protein>
<keyword evidence="8" id="KW-0256">Endoplasmic reticulum</keyword>
<reference evidence="23" key="2">
    <citation type="submission" date="2018-07" db="EMBL/GenBank/DDBJ databases">
        <authorList>
            <person name="Quirk P.G."/>
            <person name="Krulwich T.A."/>
        </authorList>
    </citation>
    <scope>NUCLEOTIDE SEQUENCE</scope>
</reference>
<evidence type="ECO:0000256" key="14">
    <source>
        <dbReference type="ARBA" id="ARBA00057671"/>
    </source>
</evidence>
<evidence type="ECO:0000259" key="21">
    <source>
        <dbReference type="PROSITE" id="PS50006"/>
    </source>
</evidence>
<comment type="subunit">
    <text evidence="18">Component of the mitochondrial contact site and cristae organizing system (MICOS) complex.</text>
</comment>
<dbReference type="InterPro" id="IPR008984">
    <property type="entry name" value="SMAD_FHA_dom_sf"/>
</dbReference>
<evidence type="ECO:0000313" key="23">
    <source>
        <dbReference type="EMBL" id="SSX19181.1"/>
    </source>
</evidence>
<evidence type="ECO:0000256" key="13">
    <source>
        <dbReference type="ARBA" id="ARBA00023212"/>
    </source>
</evidence>
<comment type="similarity">
    <text evidence="16">Belongs to the SLMAP family.</text>
</comment>
<dbReference type="EMBL" id="UFQT01000061">
    <property type="protein sequence ID" value="SSX19181.1"/>
    <property type="molecule type" value="Genomic_DNA"/>
</dbReference>
<accession>A0A336LQL4</accession>
<evidence type="ECO:0000256" key="11">
    <source>
        <dbReference type="ARBA" id="ARBA00023128"/>
    </source>
</evidence>
<feature type="compositionally biased region" description="Polar residues" evidence="20">
    <location>
        <begin position="933"/>
        <end position="946"/>
    </location>
</feature>
<sequence>MIRKIALSSPLFAAAAVESRGDTKKDDKGYLHTYEGSAKKDPNVKPLIYKPSELPLYKPINAAECNCHHKTQEKKPAAPVAAIEEGFRTVRESIQTVTGSISEQKGQLSGYIEHAKDQTKFIRDYLNEEDNTVPRAGAIAVGGLAGLIFGLRGGFFKRLIYSSVGAGGVASICYPKEAKVYSEQALVEGKKYATIGYNFIYGVKPGDANQKQLPHIPSNLDEVKTLVSDLGKSAYDAVFGDKKNKDDYLSFMNEVGVRMQTPSVNVNNQLSTTISATVGGGQTTTLVKRNNNIESQLSNSQISLIPSQLQPPLPQAQTHLQQLQQQQQQQQQQIPQLQTNGNGGNGNNKSPQAARAVLVCRPNSHPFQNRTLYLEPNVEVKIGRSVARNKVSETNAIFDCKVLSRNHAVLWYSDGKFFLRDTGSSNGTFINNQRLSQTTTESEPFEVSSGDIVQFGVDVMENARKETHGCIVATLKLFLPDGRETKASQSTLVGAICTKIEPSDLYRLNQYVQEIVQRDQIMESKLMNIQKTMDVTRKNSSACWQALIDEDRLLSRIDMLEKKLQFMQKNVSEDKLREEVLKLHEEKQLYQNSAKEALRKAYQERSDAIQRLTTIQRALCSSEDECSLLREQISKLTQQIQELTEKLQTIQNQFDEKMTEAAQNETDKNVVIDGLKDDLKMLQERMELLQNNYMSDEEEEQQKDKNMSSASIEKLSSLLMNSNIKNMKDSFDIISAICNENELESNEDSSNELDNATAKIYKKILHMESIINLIEESEMKKSASNNDSNVVSEKNEQQNQTVCDGNQNLNSSVVLAAVTDAKLLKKAIKNLKNCFIDFMKESTKLNKGNIKDPEASDEIQDQITTLKQELDSRPSLQDYKEKVNLIDELNEKLTLSETENLAFKLELTTNKSKVEQLSKELSEIKETEKPSDAPSSSGKSLSEATAQTEAIEIKEISTNTSFNENVAAEPRSITVNVPSSSSSSNNNTNKTEMSSGVEDISLSIKTSSDLPDASLIDNELKIIHHPDVQREEEMVIFKEKYTKLVEEKLKLDQELIKLREDYHQYRNKSIIQLLFILAPIFALFSYIFSYFISGN</sequence>
<evidence type="ECO:0000256" key="5">
    <source>
        <dbReference type="ARBA" id="ARBA00022490"/>
    </source>
</evidence>
<organism evidence="23">
    <name type="scientific">Culicoides sonorensis</name>
    <name type="common">Biting midge</name>
    <dbReference type="NCBI Taxonomy" id="179676"/>
    <lineage>
        <taxon>Eukaryota</taxon>
        <taxon>Metazoa</taxon>
        <taxon>Ecdysozoa</taxon>
        <taxon>Arthropoda</taxon>
        <taxon>Hexapoda</taxon>
        <taxon>Insecta</taxon>
        <taxon>Pterygota</taxon>
        <taxon>Neoptera</taxon>
        <taxon>Endopterygota</taxon>
        <taxon>Diptera</taxon>
        <taxon>Nematocera</taxon>
        <taxon>Chironomoidea</taxon>
        <taxon>Ceratopogonidae</taxon>
        <taxon>Ceratopogoninae</taxon>
        <taxon>Culicoides</taxon>
        <taxon>Monoculicoides</taxon>
    </lineage>
</organism>
<dbReference type="SMART" id="SM00240">
    <property type="entry name" value="FHA"/>
    <property type="match status" value="1"/>
</dbReference>
<evidence type="ECO:0000256" key="20">
    <source>
        <dbReference type="SAM" id="MobiDB-lite"/>
    </source>
</evidence>
<evidence type="ECO:0000256" key="8">
    <source>
        <dbReference type="ARBA" id="ARBA00022824"/>
    </source>
</evidence>
<keyword evidence="10 19" id="KW-0175">Coiled coil</keyword>
<feature type="region of interest" description="Disordered" evidence="20">
    <location>
        <begin position="921"/>
        <end position="946"/>
    </location>
</feature>
<dbReference type="Gene3D" id="2.60.200.20">
    <property type="match status" value="1"/>
</dbReference>
<dbReference type="InterPro" id="IPR019166">
    <property type="entry name" value="MIC26/MIC27"/>
</dbReference>
<evidence type="ECO:0000256" key="4">
    <source>
        <dbReference type="ARBA" id="ARBA00022475"/>
    </source>
</evidence>
<evidence type="ECO:0000256" key="1">
    <source>
        <dbReference type="ARBA" id="ARBA00004300"/>
    </source>
</evidence>
<feature type="region of interest" description="Disordered" evidence="20">
    <location>
        <begin position="970"/>
        <end position="996"/>
    </location>
</feature>
<dbReference type="PANTHER" id="PTHR15715:SF37">
    <property type="entry name" value="LD47843P"/>
    <property type="match status" value="1"/>
</dbReference>
<name>A0A336LQL4_CULSO</name>
<dbReference type="CDD" id="cd21911">
    <property type="entry name" value="CC1_SLMAP"/>
    <property type="match status" value="1"/>
</dbReference>